<evidence type="ECO:0000313" key="2">
    <source>
        <dbReference type="Proteomes" id="UP000604661"/>
    </source>
</evidence>
<dbReference type="InterPro" id="IPR005288">
    <property type="entry name" value="NadB"/>
</dbReference>
<dbReference type="Proteomes" id="UP000604661">
    <property type="component" value="Unassembled WGS sequence"/>
</dbReference>
<protein>
    <submittedName>
        <fullName evidence="1">FAD-dependent oxidoreductase</fullName>
    </submittedName>
</protein>
<dbReference type="Gene3D" id="3.50.50.60">
    <property type="entry name" value="FAD/NAD(P)-binding domain"/>
    <property type="match status" value="1"/>
</dbReference>
<reference evidence="1 2" key="1">
    <citation type="journal article" date="2020" name="ISME J.">
        <title>Comparative genomics reveals insights into cyanobacterial evolution and habitat adaptation.</title>
        <authorList>
            <person name="Chen M.Y."/>
            <person name="Teng W.K."/>
            <person name="Zhao L."/>
            <person name="Hu C.X."/>
            <person name="Zhou Y.K."/>
            <person name="Han B.P."/>
            <person name="Song L.R."/>
            <person name="Shu W.S."/>
        </authorList>
    </citation>
    <scope>NUCLEOTIDE SEQUENCE [LARGE SCALE GENOMIC DNA]</scope>
    <source>
        <strain evidence="1 2">FACHB-391</strain>
    </source>
</reference>
<proteinExistence type="predicted"/>
<sequence>MVNQTYTADVLVVGGGTGGTAAAIQAARRGAKTILVSEFPWLGGMLTSAGVSAPDGNELEAFQTGLWGAFLQKLRQRQPGGLDNSWVSFFSYDPQIGAEIFADWVRELPNLHWISGEVPIEVFRQGDSITGVRFADFAVMAKIILDGTELGDLLALGEIPYRWGWELQSEWGEPSAPVSFNSLTKRYPVQAPTYVVIMQDFGETMSTTGVAATPEIPAAPNYNPSQFTDAWDSYGAETFLNYGRLPGGRFMINWPICGNDYGEGVGRLIESGVTRGEFIQESRWHSQNFAHFIQNQLGRRYGLAEKVFPHAPTAFALHPYYRESRRLVGLTTVREQDILPIAGGRVASIFNDARFCVPLRGSKLREASPIGEAFALQPFGHPTAGVCEAIAVGNYANDHHYPGVQFPLQTKSIRWGGRWTGTPFTIPYSSLIPATTDGFLVCEKNISVSHIANGATRLQPVVMGIGQAAGMAAAMCVELNCQPRDLPVRALQTALLQDNRSKTAIIPLFNLPPNRSDWLHWQLYYLNNPQAYPANGNCPCPSWDENPDSACGKVLIQESNCFKGIFYRLDQQEYRFTVTAPTAYQGQNWQLVTLRSHIDEQLRAYPHEQLVTLWGRQNHFGNWLLVEHLNGG</sequence>
<name>A0ABR8F4H1_NOSLI</name>
<dbReference type="PANTHER" id="PTHR42716">
    <property type="entry name" value="L-ASPARTATE OXIDASE"/>
    <property type="match status" value="1"/>
</dbReference>
<dbReference type="EMBL" id="JACJTE010000061">
    <property type="protein sequence ID" value="MBD2564871.1"/>
    <property type="molecule type" value="Genomic_DNA"/>
</dbReference>
<evidence type="ECO:0000313" key="1">
    <source>
        <dbReference type="EMBL" id="MBD2564871.1"/>
    </source>
</evidence>
<dbReference type="PANTHER" id="PTHR42716:SF3">
    <property type="entry name" value="SLL1913 PROTEIN"/>
    <property type="match status" value="1"/>
</dbReference>
<organism evidence="1 2">
    <name type="scientific">Nostoc linckia FACHB-391</name>
    <dbReference type="NCBI Taxonomy" id="2692906"/>
    <lineage>
        <taxon>Bacteria</taxon>
        <taxon>Bacillati</taxon>
        <taxon>Cyanobacteriota</taxon>
        <taxon>Cyanophyceae</taxon>
        <taxon>Nostocales</taxon>
        <taxon>Nostocaceae</taxon>
        <taxon>Nostoc</taxon>
    </lineage>
</organism>
<keyword evidence="2" id="KW-1185">Reference proteome</keyword>
<accession>A0ABR8F4H1</accession>
<comment type="caution">
    <text evidence="1">The sequence shown here is derived from an EMBL/GenBank/DDBJ whole genome shotgun (WGS) entry which is preliminary data.</text>
</comment>
<dbReference type="Pfam" id="PF12831">
    <property type="entry name" value="FAD_oxidored"/>
    <property type="match status" value="1"/>
</dbReference>
<dbReference type="SUPFAM" id="SSF51905">
    <property type="entry name" value="FAD/NAD(P)-binding domain"/>
    <property type="match status" value="1"/>
</dbReference>
<gene>
    <name evidence="1" type="ORF">H6G95_30690</name>
</gene>
<dbReference type="RefSeq" id="WP_190897274.1">
    <property type="nucleotide sequence ID" value="NZ_JACJTE010000061.1"/>
</dbReference>
<dbReference type="InterPro" id="IPR036188">
    <property type="entry name" value="FAD/NAD-bd_sf"/>
</dbReference>